<feature type="transmembrane region" description="Helical" evidence="1">
    <location>
        <begin position="109"/>
        <end position="132"/>
    </location>
</feature>
<proteinExistence type="predicted"/>
<evidence type="ECO:0008006" key="4">
    <source>
        <dbReference type="Google" id="ProtNLM"/>
    </source>
</evidence>
<keyword evidence="1" id="KW-0812">Transmembrane</keyword>
<dbReference type="Pfam" id="PF12730">
    <property type="entry name" value="ABC2_membrane_4"/>
    <property type="match status" value="1"/>
</dbReference>
<dbReference type="AlphaFoldDB" id="A0A3A9K7Z5"/>
<comment type="caution">
    <text evidence="2">The sequence shown here is derived from an EMBL/GenBank/DDBJ whole genome shotgun (WGS) entry which is preliminary data.</text>
</comment>
<organism evidence="2 3">
    <name type="scientific">Salipaludibacillus neizhouensis</name>
    <dbReference type="NCBI Taxonomy" id="885475"/>
    <lineage>
        <taxon>Bacteria</taxon>
        <taxon>Bacillati</taxon>
        <taxon>Bacillota</taxon>
        <taxon>Bacilli</taxon>
        <taxon>Bacillales</taxon>
        <taxon>Bacillaceae</taxon>
    </lineage>
</organism>
<dbReference type="PANTHER" id="PTHR37305:SF1">
    <property type="entry name" value="MEMBRANE PROTEIN"/>
    <property type="match status" value="1"/>
</dbReference>
<feature type="transmembrane region" description="Helical" evidence="1">
    <location>
        <begin position="176"/>
        <end position="198"/>
    </location>
</feature>
<gene>
    <name evidence="2" type="ORF">CR203_19195</name>
</gene>
<accession>A0A3A9K7Z5</accession>
<protein>
    <recommendedName>
        <fullName evidence="4">ABC transporter permease</fullName>
    </recommendedName>
</protein>
<reference evidence="2 3" key="1">
    <citation type="submission" date="2017-10" db="EMBL/GenBank/DDBJ databases">
        <title>Bacillus sp. nov., a halophilic bacterium isolated from a Keqin Lake.</title>
        <authorList>
            <person name="Wang H."/>
        </authorList>
    </citation>
    <scope>NUCLEOTIDE SEQUENCE [LARGE SCALE GENOMIC DNA]</scope>
    <source>
        <strain evidence="2 3">KCTC 13187</strain>
    </source>
</reference>
<dbReference type="RefSeq" id="WP_110937820.1">
    <property type="nucleotide sequence ID" value="NZ_KZ614147.1"/>
</dbReference>
<evidence type="ECO:0000313" key="3">
    <source>
        <dbReference type="Proteomes" id="UP000281498"/>
    </source>
</evidence>
<feature type="transmembrane region" description="Helical" evidence="1">
    <location>
        <begin position="18"/>
        <end position="36"/>
    </location>
</feature>
<keyword evidence="3" id="KW-1185">Reference proteome</keyword>
<evidence type="ECO:0000256" key="1">
    <source>
        <dbReference type="SAM" id="Phobius"/>
    </source>
</evidence>
<dbReference type="EMBL" id="PDOE01000012">
    <property type="protein sequence ID" value="RKL65773.1"/>
    <property type="molecule type" value="Genomic_DNA"/>
</dbReference>
<dbReference type="CDD" id="cd21809">
    <property type="entry name" value="ABC-2_lan_permease-like"/>
    <property type="match status" value="1"/>
</dbReference>
<feature type="transmembrane region" description="Helical" evidence="1">
    <location>
        <begin position="56"/>
        <end position="81"/>
    </location>
</feature>
<dbReference type="Proteomes" id="UP000281498">
    <property type="component" value="Unassembled WGS sequence"/>
</dbReference>
<name>A0A3A9K7Z5_9BACI</name>
<keyword evidence="1" id="KW-0472">Membrane</keyword>
<sequence length="245" mass="27411">MTLGRVLMMEMMKLKRSYVWLLMCVAPLLMVTFGAYNFVRYQDVFLQGNAVPWEKLLGQIVTFYGLLLLPLSIAVMAVWLARIEHSENNWKYLFTMPVNLKSIYITKTIIHIGLVGLSMVILYIGTIGAAIIVGVGNIPYGTTAVNVLICWITCLPILALQMILSIKFPNIGIPIGISLAASITSVVITNSAYGKYYFWSHPSLTLIPNSEGMRNLTIPYSLTISLVAFSCIMVIGYRFFRKHEA</sequence>
<evidence type="ECO:0000313" key="2">
    <source>
        <dbReference type="EMBL" id="RKL65773.1"/>
    </source>
</evidence>
<dbReference type="PANTHER" id="PTHR37305">
    <property type="entry name" value="INTEGRAL MEMBRANE PROTEIN-RELATED"/>
    <property type="match status" value="1"/>
</dbReference>
<keyword evidence="1" id="KW-1133">Transmembrane helix</keyword>
<feature type="transmembrane region" description="Helical" evidence="1">
    <location>
        <begin position="144"/>
        <end position="164"/>
    </location>
</feature>
<dbReference type="OrthoDB" id="9781996at2"/>
<feature type="transmembrane region" description="Helical" evidence="1">
    <location>
        <begin position="218"/>
        <end position="240"/>
    </location>
</feature>